<dbReference type="GO" id="GO:0016747">
    <property type="term" value="F:acyltransferase activity, transferring groups other than amino-acyl groups"/>
    <property type="evidence" value="ECO:0007669"/>
    <property type="project" value="InterPro"/>
</dbReference>
<dbReference type="Proteomes" id="UP000298097">
    <property type="component" value="Unassembled WGS sequence"/>
</dbReference>
<protein>
    <submittedName>
        <fullName evidence="4">Acyltransferase</fullName>
    </submittedName>
</protein>
<keyword evidence="1" id="KW-1133">Transmembrane helix</keyword>
<dbReference type="Pfam" id="PF01757">
    <property type="entry name" value="Acyl_transf_3"/>
    <property type="match status" value="1"/>
</dbReference>
<gene>
    <name evidence="4" type="ORF">EHO65_00520</name>
</gene>
<keyword evidence="4" id="KW-0012">Acyltransferase</keyword>
<feature type="domain" description="Acyltransferase 3" evidence="2">
    <location>
        <begin position="12"/>
        <end position="357"/>
    </location>
</feature>
<dbReference type="OrthoDB" id="9796461at2"/>
<dbReference type="PANTHER" id="PTHR23028:SF53">
    <property type="entry name" value="ACYL_TRANSF_3 DOMAIN-CONTAINING PROTEIN"/>
    <property type="match status" value="1"/>
</dbReference>
<sequence>MKHNELVKYRPDIDGLRAVAVLSVVIFHAFPSLITGGFVGVDVFFVISGYLISSILFKNLEKGTFSFFDFYSRRIRRIFPALIVVLFFCLTTGYFILLGEEYKQLGRHAVAGSLFFSNIALLKEFADYFDAAAELKPLLHLWSLGIEEQFYIFWPLTLYLAWRFGLNLFLVTLLTAIVSFVWNIAEFRANPVYSFYLPNTRVWELLLGAVLAWLQIFKVETIGDLLPEYFRKFEFSNYKISASVLKEKKAQDLLSLVGFALILVAVLFYNKETSFPRFAALLPVVGAILIIVSGPHAIVNKKILSLKPVVFIGLISFPLYLWHWPLLSFATIVESGTPAQEWRIIAVFLAFLLSVSTWHFLEKNLRFKEGKPILGLLIGLVIIIVLLGQDIYKRNGWEWRIKEYKQNAQIFEGWQIDDPACVQKFKSKFGDNIRYCLIGSVDRDPDAILMGDSHANSLAYGLIRKFSEQGSNLLHMGTGGCPPFFGMIGNEKWPCEKENKALEILEKDPRIKTVLMNSSGPRYVNLTNYEDKTPLRGIKYQYRPDILDPKKAFQQAFYDSVRRFTKAGKDVVYIADFPELDFDPKKCVPLRPFSLESVDAEYVCRVSRKDFDDRNKEYHEIIKSIQRDFPKMKVWNAWENFCDQIYCYAVRDNKLLYRDSHHISLEGSYWLGEKYDPK</sequence>
<keyword evidence="1" id="KW-0472">Membrane</keyword>
<feature type="transmembrane region" description="Helical" evidence="1">
    <location>
        <begin position="304"/>
        <end position="322"/>
    </location>
</feature>
<dbReference type="EMBL" id="RQEY01000001">
    <property type="protein sequence ID" value="TGK44556.1"/>
    <property type="molecule type" value="Genomic_DNA"/>
</dbReference>
<feature type="domain" description="SGNH" evidence="3">
    <location>
        <begin position="421"/>
        <end position="677"/>
    </location>
</feature>
<dbReference type="Pfam" id="PF19040">
    <property type="entry name" value="SGNH"/>
    <property type="match status" value="1"/>
</dbReference>
<organism evidence="4 5">
    <name type="scientific">Leptospira andrefontaineae</name>
    <dbReference type="NCBI Taxonomy" id="2484976"/>
    <lineage>
        <taxon>Bacteria</taxon>
        <taxon>Pseudomonadati</taxon>
        <taxon>Spirochaetota</taxon>
        <taxon>Spirochaetia</taxon>
        <taxon>Leptospirales</taxon>
        <taxon>Leptospiraceae</taxon>
        <taxon>Leptospira</taxon>
    </lineage>
</organism>
<keyword evidence="5" id="KW-1185">Reference proteome</keyword>
<evidence type="ECO:0000259" key="2">
    <source>
        <dbReference type="Pfam" id="PF01757"/>
    </source>
</evidence>
<keyword evidence="1" id="KW-0812">Transmembrane</keyword>
<feature type="transmembrane region" description="Helical" evidence="1">
    <location>
        <begin position="168"/>
        <end position="185"/>
    </location>
</feature>
<feature type="transmembrane region" description="Helical" evidence="1">
    <location>
        <begin position="253"/>
        <end position="269"/>
    </location>
</feature>
<proteinExistence type="predicted"/>
<feature type="transmembrane region" description="Helical" evidence="1">
    <location>
        <begin position="78"/>
        <end position="97"/>
    </location>
</feature>
<feature type="transmembrane region" description="Helical" evidence="1">
    <location>
        <begin position="342"/>
        <end position="361"/>
    </location>
</feature>
<dbReference type="InterPro" id="IPR002656">
    <property type="entry name" value="Acyl_transf_3_dom"/>
</dbReference>
<evidence type="ECO:0000259" key="3">
    <source>
        <dbReference type="Pfam" id="PF19040"/>
    </source>
</evidence>
<feature type="transmembrane region" description="Helical" evidence="1">
    <location>
        <begin position="36"/>
        <end position="57"/>
    </location>
</feature>
<name>A0A4R9HCJ4_9LEPT</name>
<dbReference type="PANTHER" id="PTHR23028">
    <property type="entry name" value="ACETYLTRANSFERASE"/>
    <property type="match status" value="1"/>
</dbReference>
<evidence type="ECO:0000256" key="1">
    <source>
        <dbReference type="SAM" id="Phobius"/>
    </source>
</evidence>
<dbReference type="InterPro" id="IPR043968">
    <property type="entry name" value="SGNH"/>
</dbReference>
<reference evidence="4" key="1">
    <citation type="journal article" date="2019" name="PLoS Negl. Trop. Dis.">
        <title>Revisiting the worldwide diversity of Leptospira species in the environment.</title>
        <authorList>
            <person name="Vincent A.T."/>
            <person name="Schiettekatte O."/>
            <person name="Bourhy P."/>
            <person name="Veyrier F.J."/>
            <person name="Picardeau M."/>
        </authorList>
    </citation>
    <scope>NUCLEOTIDE SEQUENCE [LARGE SCALE GENOMIC DNA]</scope>
    <source>
        <strain evidence="4">201800301</strain>
    </source>
</reference>
<keyword evidence="4" id="KW-0808">Transferase</keyword>
<comment type="caution">
    <text evidence="4">The sequence shown here is derived from an EMBL/GenBank/DDBJ whole genome shotgun (WGS) entry which is preliminary data.</text>
</comment>
<feature type="transmembrane region" description="Helical" evidence="1">
    <location>
        <begin position="373"/>
        <end position="392"/>
    </location>
</feature>
<feature type="transmembrane region" description="Helical" evidence="1">
    <location>
        <begin position="12"/>
        <end position="30"/>
    </location>
</feature>
<accession>A0A4R9HCJ4</accession>
<feature type="transmembrane region" description="Helical" evidence="1">
    <location>
        <begin position="275"/>
        <end position="292"/>
    </location>
</feature>
<dbReference type="GO" id="GO:0016020">
    <property type="term" value="C:membrane"/>
    <property type="evidence" value="ECO:0007669"/>
    <property type="project" value="TreeGrafter"/>
</dbReference>
<evidence type="ECO:0000313" key="4">
    <source>
        <dbReference type="EMBL" id="TGK44556.1"/>
    </source>
</evidence>
<dbReference type="AlphaFoldDB" id="A0A4R9HCJ4"/>
<dbReference type="GO" id="GO:0009103">
    <property type="term" value="P:lipopolysaccharide biosynthetic process"/>
    <property type="evidence" value="ECO:0007669"/>
    <property type="project" value="TreeGrafter"/>
</dbReference>
<evidence type="ECO:0000313" key="5">
    <source>
        <dbReference type="Proteomes" id="UP000298097"/>
    </source>
</evidence>
<dbReference type="RefSeq" id="WP_135772303.1">
    <property type="nucleotide sequence ID" value="NZ_RQEY01000001.1"/>
</dbReference>
<dbReference type="InterPro" id="IPR050879">
    <property type="entry name" value="Acyltransferase_3"/>
</dbReference>